<accession>A0ABZ0IQK3</accession>
<dbReference type="Proteomes" id="UP001302349">
    <property type="component" value="Chromosome"/>
</dbReference>
<organism evidence="1 2">
    <name type="scientific">Imperialibacter roseus</name>
    <dbReference type="NCBI Taxonomy" id="1324217"/>
    <lineage>
        <taxon>Bacteria</taxon>
        <taxon>Pseudomonadati</taxon>
        <taxon>Bacteroidota</taxon>
        <taxon>Cytophagia</taxon>
        <taxon>Cytophagales</taxon>
        <taxon>Flammeovirgaceae</taxon>
        <taxon>Imperialibacter</taxon>
    </lineage>
</organism>
<keyword evidence="2" id="KW-1185">Reference proteome</keyword>
<evidence type="ECO:0000313" key="1">
    <source>
        <dbReference type="EMBL" id="WOK07279.1"/>
    </source>
</evidence>
<sequence length="58" mass="6748">MLKRIIQDGFHSFSHISYILDYSSINPLSGQFKQETGLSMSEYKTMFQSDRKSLDKIV</sequence>
<dbReference type="EMBL" id="CP136051">
    <property type="protein sequence ID" value="WOK07279.1"/>
    <property type="molecule type" value="Genomic_DNA"/>
</dbReference>
<name>A0ABZ0IQK3_9BACT</name>
<proteinExistence type="predicted"/>
<protein>
    <recommendedName>
        <fullName evidence="3">HTH araC/xylS-type domain-containing protein</fullName>
    </recommendedName>
</protein>
<reference evidence="1 2" key="1">
    <citation type="journal article" date="2023" name="Microbiol. Resour. Announc.">
        <title>Complete Genome Sequence of Imperialibacter roseus strain P4T.</title>
        <authorList>
            <person name="Tizabi D.R."/>
            <person name="Bachvaroff T."/>
            <person name="Hill R.T."/>
        </authorList>
    </citation>
    <scope>NUCLEOTIDE SEQUENCE [LARGE SCALE GENOMIC DNA]</scope>
    <source>
        <strain evidence="1 2">P4T</strain>
    </source>
</reference>
<evidence type="ECO:0008006" key="3">
    <source>
        <dbReference type="Google" id="ProtNLM"/>
    </source>
</evidence>
<gene>
    <name evidence="1" type="ORF">RT717_01410</name>
</gene>
<dbReference type="RefSeq" id="WP_317489964.1">
    <property type="nucleotide sequence ID" value="NZ_CP136051.1"/>
</dbReference>
<evidence type="ECO:0000313" key="2">
    <source>
        <dbReference type="Proteomes" id="UP001302349"/>
    </source>
</evidence>